<accession>A0A382ZL96</accession>
<organism evidence="1">
    <name type="scientific">marine metagenome</name>
    <dbReference type="NCBI Taxonomy" id="408172"/>
    <lineage>
        <taxon>unclassified sequences</taxon>
        <taxon>metagenomes</taxon>
        <taxon>ecological metagenomes</taxon>
    </lineage>
</organism>
<dbReference type="EMBL" id="UINC01184830">
    <property type="protein sequence ID" value="SVD96234.1"/>
    <property type="molecule type" value="Genomic_DNA"/>
</dbReference>
<name>A0A382ZL96_9ZZZZ</name>
<reference evidence="1" key="1">
    <citation type="submission" date="2018-05" db="EMBL/GenBank/DDBJ databases">
        <authorList>
            <person name="Lanie J.A."/>
            <person name="Ng W.-L."/>
            <person name="Kazmierczak K.M."/>
            <person name="Andrzejewski T.M."/>
            <person name="Davidsen T.M."/>
            <person name="Wayne K.J."/>
            <person name="Tettelin H."/>
            <person name="Glass J.I."/>
            <person name="Rusch D."/>
            <person name="Podicherti R."/>
            <person name="Tsui H.-C.T."/>
            <person name="Winkler M.E."/>
        </authorList>
    </citation>
    <scope>NUCLEOTIDE SEQUENCE</scope>
</reference>
<sequence>MQGSALSGGDKIFIELVKKWRDKLDITLFLSAEGAKICERQGLGGVKYEIGASDKFSQRGYLRDYFYRTWNSIKYSKCKNLSSGDIIYSSSDFGPDSIPAFIIKLRNPGVLWIAGFFLFSPTPWQRNSPYKGKKWFIGLFYWISQLPIYYLINRFADIVFVTSEPDIPKFINFKRGKENIIVVRGGVDTNPSNKYLNSNNIVP</sequence>
<dbReference type="SUPFAM" id="SSF53756">
    <property type="entry name" value="UDP-Glycosyltransferase/glycogen phosphorylase"/>
    <property type="match status" value="1"/>
</dbReference>
<feature type="non-terminal residue" evidence="1">
    <location>
        <position position="203"/>
    </location>
</feature>
<evidence type="ECO:0008006" key="2">
    <source>
        <dbReference type="Google" id="ProtNLM"/>
    </source>
</evidence>
<gene>
    <name evidence="1" type="ORF">METZ01_LOCUS449088</name>
</gene>
<protein>
    <recommendedName>
        <fullName evidence="2">Glycosyltransferase subfamily 4-like N-terminal domain-containing protein</fullName>
    </recommendedName>
</protein>
<dbReference type="AlphaFoldDB" id="A0A382ZL96"/>
<evidence type="ECO:0000313" key="1">
    <source>
        <dbReference type="EMBL" id="SVD96234.1"/>
    </source>
</evidence>
<proteinExistence type="predicted"/>